<dbReference type="Proteomes" id="UP000295499">
    <property type="component" value="Unassembled WGS sequence"/>
</dbReference>
<protein>
    <submittedName>
        <fullName evidence="1">Carboxypeptidase family protein</fullName>
    </submittedName>
</protein>
<dbReference type="Gene3D" id="2.60.40.1120">
    <property type="entry name" value="Carboxypeptidase-like, regulatory domain"/>
    <property type="match status" value="1"/>
</dbReference>
<dbReference type="InterPro" id="IPR008969">
    <property type="entry name" value="CarboxyPept-like_regulatory"/>
</dbReference>
<organism evidence="1 2">
    <name type="scientific">Pedobacter duraquae</name>
    <dbReference type="NCBI Taxonomy" id="425511"/>
    <lineage>
        <taxon>Bacteria</taxon>
        <taxon>Pseudomonadati</taxon>
        <taxon>Bacteroidota</taxon>
        <taxon>Sphingobacteriia</taxon>
        <taxon>Sphingobacteriales</taxon>
        <taxon>Sphingobacteriaceae</taxon>
        <taxon>Pedobacter</taxon>
    </lineage>
</organism>
<accession>A0A4R6IM59</accession>
<dbReference type="Pfam" id="PF13620">
    <property type="entry name" value="CarboxypepD_reg"/>
    <property type="match status" value="1"/>
</dbReference>
<comment type="caution">
    <text evidence="1">The sequence shown here is derived from an EMBL/GenBank/DDBJ whole genome shotgun (WGS) entry which is preliminary data.</text>
</comment>
<keyword evidence="1" id="KW-0378">Hydrolase</keyword>
<dbReference type="AlphaFoldDB" id="A0A4R6IM59"/>
<name>A0A4R6IM59_9SPHI</name>
<proteinExistence type="predicted"/>
<gene>
    <name evidence="1" type="ORF">CLV32_2062</name>
</gene>
<dbReference type="SUPFAM" id="SSF56935">
    <property type="entry name" value="Porins"/>
    <property type="match status" value="1"/>
</dbReference>
<keyword evidence="2" id="KW-1185">Reference proteome</keyword>
<keyword evidence="1" id="KW-0121">Carboxypeptidase</keyword>
<sequence length="877" mass="98406">MLIMMSMPATAQLRISGTVKDKQQKPVSSANITLKTIEGNILTYTSSDVSGRYTLNFPTKKTGTRLEITSLGFAKESIDIIEERQVYDVTLSESSIALPTVKIKNRPTLKVSGDTLNYKVSDFSDKQDRVLGDVLKKMPGIEMAANGKISYNGKPISNFTIDGDNLLDDKYNIATKSIPQGAVDKVQVVQNDQPVKMLRNKTNSDDVAINITIKDEAKLKLMGELSLGAGVPGKFDENASGMMFKKKYKGINYLKANNIGKDPAEDLISHNFSDYMSRLTKSKPDPFLSSGAAGVPDLPQNRYLFNQAALLNTNNLFNLKNDLQLKTNIYYVRDRQLRDYSKTTDITLPTGNIRYTEDQHNVAHPDQLHVQATLNVNKDKFYMKNTFVADYNPSRFQVALNTNGAKLDQQLKQQMLDISNEFDYMNTLKSGNIYTLYSYVNAINRPENLDISPGINEDILNSGLPYQTLTQHVQMPSFFTNNYGTFKNVFGKFTQSLKAGFNFQAQNLSSSLTAMQTNQAENPALSNGTNDLDWNKKGVFAEGTYEYLGEKLKATLNLPLTLQHIAYSDVQYKMDEQLTKLLFNPRLSLKYQTSIENYLLLALNRKTELGDIDDVYRGAILRNYRSLFANNAPISERNISSAALSFNYRKAISMFFFSVQASYTQVNLNTISSSILSSNLQQRIVLPFENNTDVYNLSGSISKYLIPFRTTISGGLNYAYNTSNQIQNNELLPFTTTNSGLKLGIQSKLTALLNLDYKLNYNNYSNKTAVNNGLNNNFNKLNQQLELSATLFNSVYTTLSGEHMLSRQSGQENLSYLFADLKFRYTVAKIHTDFGFNITNLANIKTYSANTQSINSFTSATYNIPGRIALLKATFNY</sequence>
<evidence type="ECO:0000313" key="1">
    <source>
        <dbReference type="EMBL" id="TDO23076.1"/>
    </source>
</evidence>
<evidence type="ECO:0000313" key="2">
    <source>
        <dbReference type="Proteomes" id="UP000295499"/>
    </source>
</evidence>
<dbReference type="GO" id="GO:0004180">
    <property type="term" value="F:carboxypeptidase activity"/>
    <property type="evidence" value="ECO:0007669"/>
    <property type="project" value="UniProtKB-KW"/>
</dbReference>
<dbReference type="SUPFAM" id="SSF49464">
    <property type="entry name" value="Carboxypeptidase regulatory domain-like"/>
    <property type="match status" value="1"/>
</dbReference>
<dbReference type="EMBL" id="SNWM01000002">
    <property type="protein sequence ID" value="TDO23076.1"/>
    <property type="molecule type" value="Genomic_DNA"/>
</dbReference>
<reference evidence="1 2" key="1">
    <citation type="submission" date="2019-03" db="EMBL/GenBank/DDBJ databases">
        <title>Genomic Encyclopedia of Archaeal and Bacterial Type Strains, Phase II (KMG-II): from individual species to whole genera.</title>
        <authorList>
            <person name="Goeker M."/>
        </authorList>
    </citation>
    <scope>NUCLEOTIDE SEQUENCE [LARGE SCALE GENOMIC DNA]</scope>
    <source>
        <strain evidence="1 2">DSM 19034</strain>
    </source>
</reference>
<keyword evidence="1" id="KW-0645">Protease</keyword>